<feature type="non-terminal residue" evidence="1">
    <location>
        <position position="1"/>
    </location>
</feature>
<keyword evidence="2" id="KW-1185">Reference proteome</keyword>
<evidence type="ECO:0000313" key="1">
    <source>
        <dbReference type="EMBL" id="KAH7921284.1"/>
    </source>
</evidence>
<accession>A0ACB8B6T0</accession>
<organism evidence="1 2">
    <name type="scientific">Leucogyrophana mollusca</name>
    <dbReference type="NCBI Taxonomy" id="85980"/>
    <lineage>
        <taxon>Eukaryota</taxon>
        <taxon>Fungi</taxon>
        <taxon>Dikarya</taxon>
        <taxon>Basidiomycota</taxon>
        <taxon>Agaricomycotina</taxon>
        <taxon>Agaricomycetes</taxon>
        <taxon>Agaricomycetidae</taxon>
        <taxon>Boletales</taxon>
        <taxon>Boletales incertae sedis</taxon>
        <taxon>Leucogyrophana</taxon>
    </lineage>
</organism>
<protein>
    <submittedName>
        <fullName evidence="1">Uncharacterized protein</fullName>
    </submittedName>
</protein>
<comment type="caution">
    <text evidence="1">The sequence shown here is derived from an EMBL/GenBank/DDBJ whole genome shotgun (WGS) entry which is preliminary data.</text>
</comment>
<name>A0ACB8B6T0_9AGAM</name>
<sequence length="62" mass="6990">RMQQSLFQSYSYFIVILIQRCEPVTSSVIFPFVIFQVRDTGTTGGDESKVGYYAGETKSTPD</sequence>
<gene>
    <name evidence="1" type="ORF">BV22DRAFT_1019687</name>
</gene>
<dbReference type="Proteomes" id="UP000790709">
    <property type="component" value="Unassembled WGS sequence"/>
</dbReference>
<evidence type="ECO:0000313" key="2">
    <source>
        <dbReference type="Proteomes" id="UP000790709"/>
    </source>
</evidence>
<proteinExistence type="predicted"/>
<dbReference type="EMBL" id="MU266534">
    <property type="protein sequence ID" value="KAH7921284.1"/>
    <property type="molecule type" value="Genomic_DNA"/>
</dbReference>
<reference evidence="1" key="1">
    <citation type="journal article" date="2021" name="New Phytol.">
        <title>Evolutionary innovations through gain and loss of genes in the ectomycorrhizal Boletales.</title>
        <authorList>
            <person name="Wu G."/>
            <person name="Miyauchi S."/>
            <person name="Morin E."/>
            <person name="Kuo A."/>
            <person name="Drula E."/>
            <person name="Varga T."/>
            <person name="Kohler A."/>
            <person name="Feng B."/>
            <person name="Cao Y."/>
            <person name="Lipzen A."/>
            <person name="Daum C."/>
            <person name="Hundley H."/>
            <person name="Pangilinan J."/>
            <person name="Johnson J."/>
            <person name="Barry K."/>
            <person name="LaButti K."/>
            <person name="Ng V."/>
            <person name="Ahrendt S."/>
            <person name="Min B."/>
            <person name="Choi I.G."/>
            <person name="Park H."/>
            <person name="Plett J.M."/>
            <person name="Magnuson J."/>
            <person name="Spatafora J.W."/>
            <person name="Nagy L.G."/>
            <person name="Henrissat B."/>
            <person name="Grigoriev I.V."/>
            <person name="Yang Z.L."/>
            <person name="Xu J."/>
            <person name="Martin F.M."/>
        </authorList>
    </citation>
    <scope>NUCLEOTIDE SEQUENCE</scope>
    <source>
        <strain evidence="1">KUC20120723A-06</strain>
    </source>
</reference>